<dbReference type="Proteomes" id="UP001589776">
    <property type="component" value="Unassembled WGS sequence"/>
</dbReference>
<dbReference type="Gene3D" id="3.30.565.10">
    <property type="entry name" value="Histidine kinase-like ATPase, C-terminal domain"/>
    <property type="match status" value="1"/>
</dbReference>
<reference evidence="25 26" key="1">
    <citation type="submission" date="2024-09" db="EMBL/GenBank/DDBJ databases">
        <authorList>
            <person name="Sun Q."/>
            <person name="Mori K."/>
        </authorList>
    </citation>
    <scope>NUCLEOTIDE SEQUENCE [LARGE SCALE GENOMIC DNA]</scope>
    <source>
        <strain evidence="25 26">CCM 7759</strain>
    </source>
</reference>
<evidence type="ECO:0000256" key="14">
    <source>
        <dbReference type="ARBA" id="ARBA00022777"/>
    </source>
</evidence>
<evidence type="ECO:0000256" key="3">
    <source>
        <dbReference type="ARBA" id="ARBA00004496"/>
    </source>
</evidence>
<keyword evidence="11 23" id="KW-0812">Transmembrane</keyword>
<keyword evidence="20 23" id="KW-0472">Membrane</keyword>
<evidence type="ECO:0000256" key="17">
    <source>
        <dbReference type="ARBA" id="ARBA00023004"/>
    </source>
</evidence>
<evidence type="ECO:0000256" key="18">
    <source>
        <dbReference type="ARBA" id="ARBA00023012"/>
    </source>
</evidence>
<proteinExistence type="predicted"/>
<keyword evidence="18" id="KW-0902">Two-component regulatory system</keyword>
<evidence type="ECO:0000256" key="16">
    <source>
        <dbReference type="ARBA" id="ARBA00022989"/>
    </source>
</evidence>
<evidence type="ECO:0000313" key="26">
    <source>
        <dbReference type="Proteomes" id="UP001589776"/>
    </source>
</evidence>
<dbReference type="SUPFAM" id="SSF55781">
    <property type="entry name" value="GAF domain-like"/>
    <property type="match status" value="1"/>
</dbReference>
<keyword evidence="26" id="KW-1185">Reference proteome</keyword>
<evidence type="ECO:0000256" key="21">
    <source>
        <dbReference type="ARBA" id="ARBA00024827"/>
    </source>
</evidence>
<dbReference type="PANTHER" id="PTHR24421">
    <property type="entry name" value="NITRATE/NITRITE SENSOR PROTEIN NARX-RELATED"/>
    <property type="match status" value="1"/>
</dbReference>
<dbReference type="InterPro" id="IPR050482">
    <property type="entry name" value="Sensor_HK_TwoCompSys"/>
</dbReference>
<keyword evidence="13" id="KW-0547">Nucleotide-binding</keyword>
<comment type="function">
    <text evidence="21">Member of the two-component regulatory system NreB/NreC involved in the control of dissimilatory nitrate/nitrite reduction in response to oxygen. NreB functions as a direct oxygen sensor histidine kinase which is autophosphorylated, in the absence of oxygen, probably at the conserved histidine residue, and transfers its phosphate group probably to a conserved aspartate residue of NreC. NreB/NreC activates the expression of the nitrate (narGHJI) and nitrite (nir) reductase operons, as well as the putative nitrate transporter gene narT.</text>
</comment>
<keyword evidence="16 23" id="KW-1133">Transmembrane helix</keyword>
<dbReference type="GO" id="GO:0016301">
    <property type="term" value="F:kinase activity"/>
    <property type="evidence" value="ECO:0007669"/>
    <property type="project" value="UniProtKB-KW"/>
</dbReference>
<dbReference type="PROSITE" id="PS50109">
    <property type="entry name" value="HIS_KIN"/>
    <property type="match status" value="1"/>
</dbReference>
<evidence type="ECO:0000256" key="5">
    <source>
        <dbReference type="ARBA" id="ARBA00012438"/>
    </source>
</evidence>
<gene>
    <name evidence="25" type="ORF">ACFFK0_16200</name>
</gene>
<evidence type="ECO:0000256" key="1">
    <source>
        <dbReference type="ARBA" id="ARBA00000085"/>
    </source>
</evidence>
<feature type="transmembrane region" description="Helical" evidence="23">
    <location>
        <begin position="106"/>
        <end position="124"/>
    </location>
</feature>
<evidence type="ECO:0000256" key="7">
    <source>
        <dbReference type="ARBA" id="ARBA00022475"/>
    </source>
</evidence>
<keyword evidence="12" id="KW-0479">Metal-binding</keyword>
<dbReference type="EMBL" id="JBHLWN010000067">
    <property type="protein sequence ID" value="MFC0213973.1"/>
    <property type="molecule type" value="Genomic_DNA"/>
</dbReference>
<organism evidence="25 26">
    <name type="scientific">Paenibacillus chartarius</name>
    <dbReference type="NCBI Taxonomy" id="747481"/>
    <lineage>
        <taxon>Bacteria</taxon>
        <taxon>Bacillati</taxon>
        <taxon>Bacillota</taxon>
        <taxon>Bacilli</taxon>
        <taxon>Bacillales</taxon>
        <taxon>Paenibacillaceae</taxon>
        <taxon>Paenibacillus</taxon>
    </lineage>
</organism>
<evidence type="ECO:0000256" key="15">
    <source>
        <dbReference type="ARBA" id="ARBA00022840"/>
    </source>
</evidence>
<evidence type="ECO:0000256" key="4">
    <source>
        <dbReference type="ARBA" id="ARBA00004651"/>
    </source>
</evidence>
<feature type="transmembrane region" description="Helical" evidence="23">
    <location>
        <begin position="255"/>
        <end position="280"/>
    </location>
</feature>
<dbReference type="PANTHER" id="PTHR24421:SF37">
    <property type="entry name" value="SENSOR HISTIDINE KINASE NARS"/>
    <property type="match status" value="1"/>
</dbReference>
<name>A0ABV6DMU7_9BACL</name>
<dbReference type="Pfam" id="PF07730">
    <property type="entry name" value="HisKA_3"/>
    <property type="match status" value="1"/>
</dbReference>
<comment type="subcellular location">
    <subcellularLocation>
        <location evidence="4">Cell membrane</location>
        <topology evidence="4">Multi-pass membrane protein</topology>
    </subcellularLocation>
    <subcellularLocation>
        <location evidence="3">Cytoplasm</location>
    </subcellularLocation>
</comment>
<comment type="cofactor">
    <cofactor evidence="2">
        <name>[4Fe-4S] cluster</name>
        <dbReference type="ChEBI" id="CHEBI:49883"/>
    </cofactor>
</comment>
<dbReference type="RefSeq" id="WP_377471307.1">
    <property type="nucleotide sequence ID" value="NZ_JBHLWN010000067.1"/>
</dbReference>
<evidence type="ECO:0000256" key="20">
    <source>
        <dbReference type="ARBA" id="ARBA00023136"/>
    </source>
</evidence>
<dbReference type="CDD" id="cd16917">
    <property type="entry name" value="HATPase_UhpB-NarQ-NarX-like"/>
    <property type="match status" value="1"/>
</dbReference>
<protein>
    <recommendedName>
        <fullName evidence="6">Oxygen sensor histidine kinase NreB</fullName>
        <ecNumber evidence="5">2.7.13.3</ecNumber>
    </recommendedName>
    <alternativeName>
        <fullName evidence="22">Nitrogen regulation protein B</fullName>
    </alternativeName>
</protein>
<feature type="transmembrane region" description="Helical" evidence="23">
    <location>
        <begin position="228"/>
        <end position="249"/>
    </location>
</feature>
<dbReference type="SUPFAM" id="SSF55874">
    <property type="entry name" value="ATPase domain of HSP90 chaperone/DNA topoisomerase II/histidine kinase"/>
    <property type="match status" value="1"/>
</dbReference>
<evidence type="ECO:0000256" key="19">
    <source>
        <dbReference type="ARBA" id="ARBA00023014"/>
    </source>
</evidence>
<evidence type="ECO:0000256" key="9">
    <source>
        <dbReference type="ARBA" id="ARBA00022490"/>
    </source>
</evidence>
<dbReference type="InterPro" id="IPR003594">
    <property type="entry name" value="HATPase_dom"/>
</dbReference>
<keyword evidence="7" id="KW-1003">Cell membrane</keyword>
<dbReference type="InterPro" id="IPR004358">
    <property type="entry name" value="Sig_transdc_His_kin-like_C"/>
</dbReference>
<dbReference type="PROSITE" id="PS51257">
    <property type="entry name" value="PROKAR_LIPOPROTEIN"/>
    <property type="match status" value="1"/>
</dbReference>
<evidence type="ECO:0000256" key="12">
    <source>
        <dbReference type="ARBA" id="ARBA00022723"/>
    </source>
</evidence>
<feature type="transmembrane region" description="Helical" evidence="23">
    <location>
        <begin position="295"/>
        <end position="319"/>
    </location>
</feature>
<evidence type="ECO:0000256" key="11">
    <source>
        <dbReference type="ARBA" id="ARBA00022692"/>
    </source>
</evidence>
<comment type="caution">
    <text evidence="25">The sequence shown here is derived from an EMBL/GenBank/DDBJ whole genome shotgun (WGS) entry which is preliminary data.</text>
</comment>
<keyword evidence="9" id="KW-0963">Cytoplasm</keyword>
<feature type="transmembrane region" description="Helical" evidence="23">
    <location>
        <begin position="61"/>
        <end position="85"/>
    </location>
</feature>
<dbReference type="EC" id="2.7.13.3" evidence="5"/>
<feature type="transmembrane region" description="Helical" evidence="23">
    <location>
        <begin position="164"/>
        <end position="183"/>
    </location>
</feature>
<keyword evidence="19" id="KW-0411">Iron-sulfur</keyword>
<dbReference type="PRINTS" id="PR00344">
    <property type="entry name" value="BCTRLSENSOR"/>
</dbReference>
<keyword evidence="10" id="KW-0808">Transferase</keyword>
<dbReference type="Pfam" id="PF02518">
    <property type="entry name" value="HATPase_c"/>
    <property type="match status" value="1"/>
</dbReference>
<dbReference type="Gene3D" id="1.20.5.1930">
    <property type="match status" value="1"/>
</dbReference>
<evidence type="ECO:0000256" key="22">
    <source>
        <dbReference type="ARBA" id="ARBA00030800"/>
    </source>
</evidence>
<feature type="transmembrane region" description="Helical" evidence="23">
    <location>
        <begin position="195"/>
        <end position="216"/>
    </location>
</feature>
<evidence type="ECO:0000256" key="13">
    <source>
        <dbReference type="ARBA" id="ARBA00022741"/>
    </source>
</evidence>
<dbReference type="InterPro" id="IPR005467">
    <property type="entry name" value="His_kinase_dom"/>
</dbReference>
<evidence type="ECO:0000259" key="24">
    <source>
        <dbReference type="PROSITE" id="PS50109"/>
    </source>
</evidence>
<keyword evidence="15" id="KW-0067">ATP-binding</keyword>
<accession>A0ABV6DMU7</accession>
<evidence type="ECO:0000256" key="10">
    <source>
        <dbReference type="ARBA" id="ARBA00022679"/>
    </source>
</evidence>
<feature type="transmembrane region" description="Helical" evidence="23">
    <location>
        <begin position="136"/>
        <end position="155"/>
    </location>
</feature>
<dbReference type="InterPro" id="IPR036890">
    <property type="entry name" value="HATPase_C_sf"/>
</dbReference>
<dbReference type="InterPro" id="IPR011712">
    <property type="entry name" value="Sig_transdc_His_kin_sub3_dim/P"/>
</dbReference>
<comment type="catalytic activity">
    <reaction evidence="1">
        <text>ATP + protein L-histidine = ADP + protein N-phospho-L-histidine.</text>
        <dbReference type="EC" id="2.7.13.3"/>
    </reaction>
</comment>
<keyword evidence="8" id="KW-0004">4Fe-4S</keyword>
<evidence type="ECO:0000256" key="2">
    <source>
        <dbReference type="ARBA" id="ARBA00001966"/>
    </source>
</evidence>
<feature type="transmembrane region" description="Helical" evidence="23">
    <location>
        <begin position="12"/>
        <end position="35"/>
    </location>
</feature>
<evidence type="ECO:0000313" key="25">
    <source>
        <dbReference type="EMBL" id="MFC0213973.1"/>
    </source>
</evidence>
<evidence type="ECO:0000256" key="23">
    <source>
        <dbReference type="SAM" id="Phobius"/>
    </source>
</evidence>
<feature type="domain" description="Histidine kinase" evidence="24">
    <location>
        <begin position="500"/>
        <end position="688"/>
    </location>
</feature>
<keyword evidence="17" id="KW-0408">Iron</keyword>
<keyword evidence="14 25" id="KW-0418">Kinase</keyword>
<evidence type="ECO:0000256" key="6">
    <source>
        <dbReference type="ARBA" id="ARBA00017322"/>
    </source>
</evidence>
<dbReference type="SMART" id="SM00387">
    <property type="entry name" value="HATPase_c"/>
    <property type="match status" value="1"/>
</dbReference>
<sequence length="690" mass="76170">MKAIVVPARLRQAFYVLLHALWWTSLAACLIVSYYSHEMGIWLYPVPCSEGCGFFQLSEEMFAQLAAIGVSPALYGGLTVVVLAIQNLSSWLMGFLVYRYGWKDHFCIVASMFLVITGTIFSTDDLVFRYHPFVEPIFFVLNAVGSLYVFVLFLLPRGRFSPRWTMVPGLAWLVAEVVVITMPELPVLSMNAWPFWFRNVFMLVTHGALVVAYYQIYGKGPAEQRRQMIWFAVGMLCYAVGGVSGVLVLEYNNGILRMLLQVVLYIGLFLLPFSVGVIVLEKRGRHLAVPYNRTLVYLVLSIMGVMGYVLLVGAAGLLFQGRTNGVVSLLLVGLAAVLFQPLREWVQRSVNVLVYGERNNPYQVLSGLSRRLEGALTQHSLLPDIVEATAQVLRVPYTALEMQTGDGETAVIASYGKPDGSGGRVSSIPLSIQGELVGRLIVGTDHLSEVLPGGQRDVLDDLIRQLSIAVQAERLTAELQRSRERLVSAREEERRRLRRDLHDGLGSGLASMTLRLDEALLLYESEPERSRQALETVQAQLRESIADIRRLVYALRPPALDEFGLAFALQELVLQIGDGRVKMELEGVERGLRLPAAVEVAVYRIVQEALTNVVRHAGAAQCVVRLVAMNGQLRLTIRDDGAGLPEKLKPGIGIRSMKERAEELGGSCALASEAGRGTTISVELPIAAGK</sequence>
<evidence type="ECO:0000256" key="8">
    <source>
        <dbReference type="ARBA" id="ARBA00022485"/>
    </source>
</evidence>